<feature type="transmembrane region" description="Helical" evidence="9">
    <location>
        <begin position="131"/>
        <end position="148"/>
    </location>
</feature>
<sequence length="216" mass="22926">MRHDGRVSDDRPDDPTTETSATPDPHEAADEQVSGADSAAVRPAAPLRTRLLVAIAAVILLFDLITKIVVVHYVKPGNPIEIIGDVVTLRLVRNPGAAFSMATGMTWLLTLVAVAVVIGVVKIGRTLRSPWWALGLGLVLGGALGNLIDRFFRAPGPFQGHVVDFVSVGWWPVFNVADSSIVCGAILLVALSLFGFEPNGERVTKSTSDAPQKADS</sequence>
<comment type="pathway">
    <text evidence="9">Protein modification; lipoprotein biosynthesis (signal peptide cleavage).</text>
</comment>
<dbReference type="HAMAP" id="MF_00161">
    <property type="entry name" value="LspA"/>
    <property type="match status" value="1"/>
</dbReference>
<evidence type="ECO:0000256" key="6">
    <source>
        <dbReference type="ARBA" id="ARBA00022801"/>
    </source>
</evidence>
<evidence type="ECO:0000256" key="9">
    <source>
        <dbReference type="HAMAP-Rule" id="MF_00161"/>
    </source>
</evidence>
<dbReference type="InterPro" id="IPR001872">
    <property type="entry name" value="Peptidase_A8"/>
</dbReference>
<evidence type="ECO:0000256" key="3">
    <source>
        <dbReference type="ARBA" id="ARBA00022670"/>
    </source>
</evidence>
<feature type="active site" evidence="9">
    <location>
        <position position="164"/>
    </location>
</feature>
<dbReference type="PROSITE" id="PS00855">
    <property type="entry name" value="SPASE_II"/>
    <property type="match status" value="1"/>
</dbReference>
<comment type="subcellular location">
    <subcellularLocation>
        <location evidence="9">Cell membrane</location>
        <topology evidence="9">Multi-pass membrane protein</topology>
    </subcellularLocation>
</comment>
<dbReference type="GO" id="GO:0004190">
    <property type="term" value="F:aspartic-type endopeptidase activity"/>
    <property type="evidence" value="ECO:0007669"/>
    <property type="project" value="UniProtKB-UniRule"/>
</dbReference>
<dbReference type="OrthoDB" id="4308908at2"/>
<comment type="similarity">
    <text evidence="1 9 11">Belongs to the peptidase A8 family.</text>
</comment>
<reference evidence="14" key="2">
    <citation type="submission" date="2016-04" db="EMBL/GenBank/DDBJ databases">
        <title>Complete Genome and Plasmid Sequences for Rhodococcus fascians D188 and Draft Sequences for Rhodococcus spp. Isolates PBTS 1 and PBTS 2.</title>
        <authorList>
            <person name="Stamer R."/>
            <person name="Vereecke D."/>
            <person name="Zhang Y."/>
            <person name="Schilkey F."/>
            <person name="Devitt N."/>
            <person name="Randall J."/>
        </authorList>
    </citation>
    <scope>NUCLEOTIDE SEQUENCE [LARGE SCALE GENOMIC DNA]</scope>
    <source>
        <strain evidence="14">PBTS2</strain>
    </source>
</reference>
<evidence type="ECO:0000256" key="7">
    <source>
        <dbReference type="ARBA" id="ARBA00022989"/>
    </source>
</evidence>
<gene>
    <name evidence="13" type="primary">lspA_1</name>
    <name evidence="9" type="synonym">lspA</name>
    <name evidence="13" type="ORF">A3Q41_04278</name>
</gene>
<keyword evidence="7 9" id="KW-1133">Transmembrane helix</keyword>
<keyword evidence="14" id="KW-1185">Reference proteome</keyword>
<feature type="transmembrane region" description="Helical" evidence="9">
    <location>
        <begin position="51"/>
        <end position="74"/>
    </location>
</feature>
<keyword evidence="3 9" id="KW-0645">Protease</keyword>
<keyword evidence="5 9" id="KW-0064">Aspartyl protease</keyword>
<reference evidence="13 14" key="1">
    <citation type="journal article" date="2016" name="Genome Announc.">
        <title>Complete Genome and Plasmid Sequences for Rhodococcus fascians D188 and Draft Sequences for Rhodococcus Isolates PBTS 1 and PBTS 2.</title>
        <authorList>
            <person name="Stamler R.A."/>
            <person name="Vereecke D."/>
            <person name="Zhang Y."/>
            <person name="Schilkey F."/>
            <person name="Devitt N."/>
            <person name="Randall J.J."/>
        </authorList>
    </citation>
    <scope>NUCLEOTIDE SEQUENCE [LARGE SCALE GENOMIC DNA]</scope>
    <source>
        <strain evidence="13 14">PBTS2</strain>
    </source>
</reference>
<evidence type="ECO:0000313" key="13">
    <source>
        <dbReference type="EMBL" id="AMY25554.1"/>
    </source>
</evidence>
<comment type="function">
    <text evidence="9 10">This protein specifically catalyzes the removal of signal peptides from prolipoproteins.</text>
</comment>
<accession>A0A143QRJ6</accession>
<comment type="catalytic activity">
    <reaction evidence="9 10">
        <text>Release of signal peptides from bacterial membrane prolipoproteins. Hydrolyzes -Xaa-Yaa-Zaa-|-(S,diacylglyceryl)Cys-, in which Xaa is hydrophobic (preferably Leu), and Yaa (Ala or Ser) and Zaa (Gly or Ala) have small, neutral side chains.</text>
        <dbReference type="EC" id="3.4.23.36"/>
    </reaction>
</comment>
<name>A0A143QRJ6_RHOFA</name>
<dbReference type="PRINTS" id="PR00781">
    <property type="entry name" value="LIPOSIGPTASE"/>
</dbReference>
<keyword evidence="8 9" id="KW-0472">Membrane</keyword>
<feature type="active site" evidence="9">
    <location>
        <position position="178"/>
    </location>
</feature>
<evidence type="ECO:0000256" key="12">
    <source>
        <dbReference type="SAM" id="MobiDB-lite"/>
    </source>
</evidence>
<dbReference type="NCBIfam" id="TIGR00077">
    <property type="entry name" value="lspA"/>
    <property type="match status" value="1"/>
</dbReference>
<protein>
    <recommendedName>
        <fullName evidence="9">Lipoprotein signal peptidase</fullName>
        <ecNumber evidence="9">3.4.23.36</ecNumber>
    </recommendedName>
    <alternativeName>
        <fullName evidence="9">Prolipoprotein signal peptidase</fullName>
    </alternativeName>
    <alternativeName>
        <fullName evidence="9">Signal peptidase II</fullName>
        <shortName evidence="9">SPase II</shortName>
    </alternativeName>
</protein>
<keyword evidence="13" id="KW-0449">Lipoprotein</keyword>
<dbReference type="PATRIC" id="fig|1653479.3.peg.4332"/>
<dbReference type="RefSeq" id="WP_080729936.1">
    <property type="nucleotide sequence ID" value="NZ_CP015220.1"/>
</dbReference>
<dbReference type="PANTHER" id="PTHR33695:SF1">
    <property type="entry name" value="LIPOPROTEIN SIGNAL PEPTIDASE"/>
    <property type="match status" value="1"/>
</dbReference>
<keyword evidence="4 9" id="KW-0812">Transmembrane</keyword>
<evidence type="ECO:0000256" key="1">
    <source>
        <dbReference type="ARBA" id="ARBA00006139"/>
    </source>
</evidence>
<feature type="region of interest" description="Disordered" evidence="12">
    <location>
        <begin position="1"/>
        <end position="37"/>
    </location>
</feature>
<dbReference type="AlphaFoldDB" id="A0A143QRJ6"/>
<evidence type="ECO:0000256" key="11">
    <source>
        <dbReference type="RuleBase" id="RU004181"/>
    </source>
</evidence>
<keyword evidence="6 9" id="KW-0378">Hydrolase</keyword>
<evidence type="ECO:0000256" key="8">
    <source>
        <dbReference type="ARBA" id="ARBA00023136"/>
    </source>
</evidence>
<evidence type="ECO:0000256" key="10">
    <source>
        <dbReference type="RuleBase" id="RU000594"/>
    </source>
</evidence>
<dbReference type="Proteomes" id="UP000076038">
    <property type="component" value="Chromosome"/>
</dbReference>
<dbReference type="EMBL" id="CP015220">
    <property type="protein sequence ID" value="AMY25554.1"/>
    <property type="molecule type" value="Genomic_DNA"/>
</dbReference>
<evidence type="ECO:0000256" key="5">
    <source>
        <dbReference type="ARBA" id="ARBA00022750"/>
    </source>
</evidence>
<evidence type="ECO:0000256" key="4">
    <source>
        <dbReference type="ARBA" id="ARBA00022692"/>
    </source>
</evidence>
<feature type="transmembrane region" description="Helical" evidence="9">
    <location>
        <begin position="97"/>
        <end position="119"/>
    </location>
</feature>
<feature type="transmembrane region" description="Helical" evidence="9">
    <location>
        <begin position="168"/>
        <end position="196"/>
    </location>
</feature>
<dbReference type="EC" id="3.4.23.36" evidence="9"/>
<dbReference type="KEGG" id="rhs:A3Q41_04278"/>
<feature type="compositionally biased region" description="Basic and acidic residues" evidence="12">
    <location>
        <begin position="1"/>
        <end position="14"/>
    </location>
</feature>
<dbReference type="Pfam" id="PF01252">
    <property type="entry name" value="Peptidase_A8"/>
    <property type="match status" value="1"/>
</dbReference>
<keyword evidence="2 9" id="KW-1003">Cell membrane</keyword>
<proteinExistence type="inferred from homology"/>
<dbReference type="GeneID" id="93554447"/>
<evidence type="ECO:0000313" key="14">
    <source>
        <dbReference type="Proteomes" id="UP000076038"/>
    </source>
</evidence>
<dbReference type="UniPathway" id="UPA00665"/>
<dbReference type="PANTHER" id="PTHR33695">
    <property type="entry name" value="LIPOPROTEIN SIGNAL PEPTIDASE"/>
    <property type="match status" value="1"/>
</dbReference>
<dbReference type="GO" id="GO:0006508">
    <property type="term" value="P:proteolysis"/>
    <property type="evidence" value="ECO:0007669"/>
    <property type="project" value="UniProtKB-KW"/>
</dbReference>
<dbReference type="GO" id="GO:0005886">
    <property type="term" value="C:plasma membrane"/>
    <property type="evidence" value="ECO:0007669"/>
    <property type="project" value="UniProtKB-SubCell"/>
</dbReference>
<organism evidence="13 14">
    <name type="scientific">Rhodococcoides fascians</name>
    <name type="common">Rhodococcus fascians</name>
    <dbReference type="NCBI Taxonomy" id="1828"/>
    <lineage>
        <taxon>Bacteria</taxon>
        <taxon>Bacillati</taxon>
        <taxon>Actinomycetota</taxon>
        <taxon>Actinomycetes</taxon>
        <taxon>Mycobacteriales</taxon>
        <taxon>Nocardiaceae</taxon>
        <taxon>Rhodococcoides</taxon>
    </lineage>
</organism>
<evidence type="ECO:0000256" key="2">
    <source>
        <dbReference type="ARBA" id="ARBA00022475"/>
    </source>
</evidence>